<dbReference type="PANTHER" id="PTHR12400:SF21">
    <property type="entry name" value="KINASE"/>
    <property type="match status" value="1"/>
</dbReference>
<proteinExistence type="evidence at transcript level"/>
<dbReference type="GO" id="GO:0000828">
    <property type="term" value="F:inositol hexakisphosphate kinase activity"/>
    <property type="evidence" value="ECO:0007669"/>
    <property type="project" value="TreeGrafter"/>
</dbReference>
<dbReference type="GO" id="GO:0046854">
    <property type="term" value="P:phosphatidylinositol phosphate biosynthetic process"/>
    <property type="evidence" value="ECO:0007669"/>
    <property type="project" value="TreeGrafter"/>
</dbReference>
<reference evidence="6" key="1">
    <citation type="submission" date="2020-04" db="EMBL/GenBank/DDBJ databases">
        <authorList>
            <person name="Neveu A P."/>
        </authorList>
    </citation>
    <scope>NUCLEOTIDE SEQUENCE</scope>
    <source>
        <tissue evidence="6">Whole embryo</tissue>
    </source>
</reference>
<dbReference type="EC" id="2.7.-.-" evidence="4"/>
<dbReference type="InterPro" id="IPR038286">
    <property type="entry name" value="IPK_sf"/>
</dbReference>
<dbReference type="GO" id="GO:0005634">
    <property type="term" value="C:nucleus"/>
    <property type="evidence" value="ECO:0007669"/>
    <property type="project" value="TreeGrafter"/>
</dbReference>
<dbReference type="InterPro" id="IPR005522">
    <property type="entry name" value="IPK"/>
</dbReference>
<evidence type="ECO:0000256" key="4">
    <source>
        <dbReference type="RuleBase" id="RU363090"/>
    </source>
</evidence>
<organism evidence="6">
    <name type="scientific">Phallusia mammillata</name>
    <dbReference type="NCBI Taxonomy" id="59560"/>
    <lineage>
        <taxon>Eukaryota</taxon>
        <taxon>Metazoa</taxon>
        <taxon>Chordata</taxon>
        <taxon>Tunicata</taxon>
        <taxon>Ascidiacea</taxon>
        <taxon>Phlebobranchia</taxon>
        <taxon>Ascidiidae</taxon>
        <taxon>Phallusia</taxon>
    </lineage>
</organism>
<dbReference type="EMBL" id="LR786014">
    <property type="protein sequence ID" value="CAB3256564.1"/>
    <property type="molecule type" value="mRNA"/>
</dbReference>
<evidence type="ECO:0000256" key="5">
    <source>
        <dbReference type="SAM" id="MobiDB-lite"/>
    </source>
</evidence>
<dbReference type="SUPFAM" id="SSF56104">
    <property type="entry name" value="SAICAR synthase-like"/>
    <property type="match status" value="1"/>
</dbReference>
<feature type="region of interest" description="Disordered" evidence="5">
    <location>
        <begin position="144"/>
        <end position="166"/>
    </location>
</feature>
<sequence>MSLQIRKPCVLDLKMGTRIHGDHDAEAKKMHHEIKSAQSTTQQLGVRLAGMQVYQPKSDTFFCLDKYYGRKLDRHGLRSTLRRFFQDNYRTRHDLLRPVLLRLRSIRDSLKRLRTYRFYSSSLLIMYDGASTSGYDVELNTLDEIPPDGGDTADNQSDNPATEDPKDRVRIDIRMIDFAKSTHQEMDSKYVHDGPDHGYIFGLTNLIKLLKEISKGDSPSSE</sequence>
<dbReference type="Gene3D" id="3.30.470.160">
    <property type="entry name" value="Inositol polyphosphate kinase"/>
    <property type="match status" value="1"/>
</dbReference>
<dbReference type="GO" id="GO:0005737">
    <property type="term" value="C:cytoplasm"/>
    <property type="evidence" value="ECO:0007669"/>
    <property type="project" value="TreeGrafter"/>
</dbReference>
<evidence type="ECO:0000256" key="2">
    <source>
        <dbReference type="ARBA" id="ARBA00022679"/>
    </source>
</evidence>
<accession>A0A6F9DFW4</accession>
<keyword evidence="2 4" id="KW-0808">Transferase</keyword>
<name>A0A6F9DFW4_9ASCI</name>
<dbReference type="Pfam" id="PF03770">
    <property type="entry name" value="IPK"/>
    <property type="match status" value="1"/>
</dbReference>
<comment type="similarity">
    <text evidence="1 4">Belongs to the inositol phosphokinase (IPK) family.</text>
</comment>
<evidence type="ECO:0000313" key="6">
    <source>
        <dbReference type="EMBL" id="CAB3256564.1"/>
    </source>
</evidence>
<dbReference type="PANTHER" id="PTHR12400">
    <property type="entry name" value="INOSITOL POLYPHOSPHATE KINASE"/>
    <property type="match status" value="1"/>
</dbReference>
<evidence type="ECO:0000256" key="1">
    <source>
        <dbReference type="ARBA" id="ARBA00007374"/>
    </source>
</evidence>
<dbReference type="GO" id="GO:0032958">
    <property type="term" value="P:inositol phosphate biosynthetic process"/>
    <property type="evidence" value="ECO:0007669"/>
    <property type="project" value="InterPro"/>
</dbReference>
<dbReference type="AlphaFoldDB" id="A0A6F9DFW4"/>
<keyword evidence="3 4" id="KW-0418">Kinase</keyword>
<evidence type="ECO:0000256" key="3">
    <source>
        <dbReference type="ARBA" id="ARBA00022777"/>
    </source>
</evidence>
<gene>
    <name evidence="6" type="primary">Ip6k1-002</name>
</gene>
<protein>
    <recommendedName>
        <fullName evidence="4">Kinase</fullName>
        <ecNumber evidence="4">2.7.-.-</ecNumber>
    </recommendedName>
</protein>